<dbReference type="SMART" id="SM00641">
    <property type="entry name" value="Glyco_25"/>
    <property type="match status" value="1"/>
</dbReference>
<name>A0A398CW34_9BACT</name>
<dbReference type="EMBL" id="QXIT01000151">
    <property type="protein sequence ID" value="RIE06733.1"/>
    <property type="molecule type" value="Genomic_DNA"/>
</dbReference>
<dbReference type="CDD" id="cd00599">
    <property type="entry name" value="GH25_muramidase"/>
    <property type="match status" value="1"/>
</dbReference>
<dbReference type="InterPro" id="IPR036582">
    <property type="entry name" value="Mao_N_sf"/>
</dbReference>
<dbReference type="PANTHER" id="PTHR34135:SF2">
    <property type="entry name" value="LYSOZYME"/>
    <property type="match status" value="1"/>
</dbReference>
<accession>A0A398CW34</accession>
<dbReference type="AlphaFoldDB" id="A0A398CW34"/>
<dbReference type="GO" id="GO:0003796">
    <property type="term" value="F:lysozyme activity"/>
    <property type="evidence" value="ECO:0007669"/>
    <property type="project" value="InterPro"/>
</dbReference>
<comment type="similarity">
    <text evidence="1">Belongs to the glycosyl hydrolase 25 family.</text>
</comment>
<evidence type="ECO:0000313" key="6">
    <source>
        <dbReference type="EMBL" id="RIE06733.1"/>
    </source>
</evidence>
<evidence type="ECO:0000259" key="5">
    <source>
        <dbReference type="Pfam" id="PF18998"/>
    </source>
</evidence>
<dbReference type="GO" id="GO:0009253">
    <property type="term" value="P:peptidoglycan catabolic process"/>
    <property type="evidence" value="ECO:0007669"/>
    <property type="project" value="InterPro"/>
</dbReference>
<dbReference type="PANTHER" id="PTHR34135">
    <property type="entry name" value="LYSOZYME"/>
    <property type="match status" value="1"/>
</dbReference>
<proteinExistence type="inferred from homology"/>
<dbReference type="Pfam" id="PF01183">
    <property type="entry name" value="Glyco_hydro_25"/>
    <property type="match status" value="1"/>
</dbReference>
<dbReference type="Gene3D" id="3.30.457.10">
    <property type="entry name" value="Copper amine oxidase-like, N-terminal domain"/>
    <property type="match status" value="1"/>
</dbReference>
<dbReference type="SUPFAM" id="SSF51445">
    <property type="entry name" value="(Trans)glycosidases"/>
    <property type="match status" value="1"/>
</dbReference>
<dbReference type="InterPro" id="IPR017853">
    <property type="entry name" value="GH"/>
</dbReference>
<dbReference type="InterPro" id="IPR012854">
    <property type="entry name" value="Cu_amine_oxidase-like_N"/>
</dbReference>
<protein>
    <recommendedName>
        <fullName evidence="8">Lysozyme</fullName>
    </recommendedName>
</protein>
<keyword evidence="7" id="KW-1185">Reference proteome</keyword>
<dbReference type="Pfam" id="PF18998">
    <property type="entry name" value="Flg_new_2"/>
    <property type="match status" value="1"/>
</dbReference>
<feature type="domain" description="Bacterial repeat" evidence="5">
    <location>
        <begin position="282"/>
        <end position="337"/>
    </location>
</feature>
<feature type="domain" description="Copper amine oxidase-like N-terminal" evidence="4">
    <location>
        <begin position="357"/>
        <end position="463"/>
    </location>
</feature>
<dbReference type="GO" id="GO:0016052">
    <property type="term" value="P:carbohydrate catabolic process"/>
    <property type="evidence" value="ECO:0007669"/>
    <property type="project" value="TreeGrafter"/>
</dbReference>
<sequence length="478" mass="50452">MTGSIPVSGIQHINIGVQRTGMPAGTYESLVRITCPTGSINIPAQMRVGMIQGVDVSRWQSSDQAGNPLNWGAVHQVGFQFAFVKATEGITITDPSLNVLVPGARSAGLLAGVYHICWPADNPAAAEAAYFLQAAGQYITPGFLTPVLDIEPRYNIHGVAMVRWIDEWASVVRAAKGVNPVIYCSASVAADLHNADPTIDGRYHLWLAGYALAAQPNTGGWGSWAFWQYTDIGTVPGIEGHNVDLDWFNGNEQSLAQYVIGGVTPASYTLLPTVIGNGLLSIEPQTKSYPAGSTVTVTAKPAAGWEFTGWSGGIAGTANPLALTMNANKSFLATFKKSVDPNQHIITLSVGSKVAHLDGQTVTLDTPPVIVSGRTLVPLRPIIEGLGGVITWVPETRSVEVVFNGTTLLLQIGNHSAVVDGKEVILDVPAAIMNGRTMLPVRFVSEHLGADVQWAPVTKTVTITVSTTTASGGTSTPQ</sequence>
<evidence type="ECO:0000259" key="4">
    <source>
        <dbReference type="Pfam" id="PF07833"/>
    </source>
</evidence>
<keyword evidence="2" id="KW-0378">Hydrolase</keyword>
<dbReference type="InterPro" id="IPR018077">
    <property type="entry name" value="Glyco_hydro_fam25_subgr"/>
</dbReference>
<keyword evidence="3" id="KW-0326">Glycosidase</keyword>
<evidence type="ECO:0000256" key="2">
    <source>
        <dbReference type="ARBA" id="ARBA00022801"/>
    </source>
</evidence>
<dbReference type="Proteomes" id="UP000266260">
    <property type="component" value="Unassembled WGS sequence"/>
</dbReference>
<dbReference type="InterPro" id="IPR044060">
    <property type="entry name" value="Bacterial_rp_domain"/>
</dbReference>
<organism evidence="6 7">
    <name type="scientific">Candidatus Cryosericum odellii</name>
    <dbReference type="NCBI Taxonomy" id="2290917"/>
    <lineage>
        <taxon>Bacteria</taxon>
        <taxon>Pseudomonadati</taxon>
        <taxon>Caldisericota/Cryosericota group</taxon>
        <taxon>Candidatus Cryosericota</taxon>
        <taxon>Candidatus Cryosericia</taxon>
        <taxon>Candidatus Cryosericales</taxon>
        <taxon>Candidatus Cryosericaceae</taxon>
        <taxon>Candidatus Cryosericum</taxon>
    </lineage>
</organism>
<evidence type="ECO:0000256" key="3">
    <source>
        <dbReference type="ARBA" id="ARBA00023295"/>
    </source>
</evidence>
<gene>
    <name evidence="6" type="ORF">SMC6_08580</name>
</gene>
<dbReference type="Pfam" id="PF07833">
    <property type="entry name" value="Cu_amine_oxidN1"/>
    <property type="match status" value="1"/>
</dbReference>
<reference evidence="6 7" key="1">
    <citation type="submission" date="2018-09" db="EMBL/GenBank/DDBJ databases">
        <title>Discovery and Ecogenomic Context for Candidatus Cryosericales, a Global Caldiserica Order Active in Thawing Permafrost.</title>
        <authorList>
            <person name="Martinez M.A."/>
            <person name="Woodcroft B.J."/>
            <person name="Ignacio Espinoza J.C."/>
            <person name="Zayed A."/>
            <person name="Singleton C.M."/>
            <person name="Boyd J."/>
            <person name="Li Y.-F."/>
            <person name="Purvine S."/>
            <person name="Maughan H."/>
            <person name="Hodgkins S.B."/>
            <person name="Anderson D."/>
            <person name="Sederholm M."/>
            <person name="Temperton B."/>
            <person name="Saleska S.R."/>
            <person name="Tyson G.W."/>
            <person name="Rich V.I."/>
        </authorList>
    </citation>
    <scope>NUCLEOTIDE SEQUENCE [LARGE SCALE GENOMIC DNA]</scope>
    <source>
        <strain evidence="6 7">SMC6</strain>
    </source>
</reference>
<dbReference type="Gene3D" id="3.20.20.80">
    <property type="entry name" value="Glycosidases"/>
    <property type="match status" value="1"/>
</dbReference>
<evidence type="ECO:0000256" key="1">
    <source>
        <dbReference type="ARBA" id="ARBA00010646"/>
    </source>
</evidence>
<dbReference type="PROSITE" id="PS51904">
    <property type="entry name" value="GLYCOSYL_HYDROL_F25_2"/>
    <property type="match status" value="1"/>
</dbReference>
<dbReference type="SUPFAM" id="SSF55383">
    <property type="entry name" value="Copper amine oxidase, domain N"/>
    <property type="match status" value="1"/>
</dbReference>
<dbReference type="InterPro" id="IPR002053">
    <property type="entry name" value="Glyco_hydro_25"/>
</dbReference>
<evidence type="ECO:0008006" key="8">
    <source>
        <dbReference type="Google" id="ProtNLM"/>
    </source>
</evidence>
<evidence type="ECO:0000313" key="7">
    <source>
        <dbReference type="Proteomes" id="UP000266260"/>
    </source>
</evidence>
<dbReference type="GO" id="GO:0016998">
    <property type="term" value="P:cell wall macromolecule catabolic process"/>
    <property type="evidence" value="ECO:0007669"/>
    <property type="project" value="InterPro"/>
</dbReference>
<comment type="caution">
    <text evidence="6">The sequence shown here is derived from an EMBL/GenBank/DDBJ whole genome shotgun (WGS) entry which is preliminary data.</text>
</comment>